<dbReference type="GO" id="GO:0046872">
    <property type="term" value="F:metal ion binding"/>
    <property type="evidence" value="ECO:0007669"/>
    <property type="project" value="UniProtKB-KW"/>
</dbReference>
<dbReference type="InterPro" id="IPR000644">
    <property type="entry name" value="CBS_dom"/>
</dbReference>
<dbReference type="PIRSF" id="PIRSF004692">
    <property type="entry name" value="KdsD_KpsF"/>
    <property type="match status" value="1"/>
</dbReference>
<evidence type="ECO:0000256" key="6">
    <source>
        <dbReference type="PIRSR" id="PIRSR004692-3"/>
    </source>
</evidence>
<evidence type="ECO:0000313" key="10">
    <source>
        <dbReference type="EMBL" id="MCP3054209.1"/>
    </source>
</evidence>
<keyword evidence="5" id="KW-0479">Metal-binding</keyword>
<dbReference type="FunFam" id="3.40.50.10490:FF:000011">
    <property type="entry name" value="Arabinose 5-phosphate isomerase"/>
    <property type="match status" value="1"/>
</dbReference>
<evidence type="ECO:0000259" key="8">
    <source>
        <dbReference type="PROSITE" id="PS51371"/>
    </source>
</evidence>
<dbReference type="InterPro" id="IPR050986">
    <property type="entry name" value="GutQ/KpsF_isomerases"/>
</dbReference>
<dbReference type="GO" id="GO:1901135">
    <property type="term" value="P:carbohydrate derivative metabolic process"/>
    <property type="evidence" value="ECO:0007669"/>
    <property type="project" value="InterPro"/>
</dbReference>
<dbReference type="RefSeq" id="WP_253963088.1">
    <property type="nucleotide sequence ID" value="NZ_JALHBS010000019.1"/>
</dbReference>
<dbReference type="EMBL" id="JALHBS010000019">
    <property type="protein sequence ID" value="MCP3054209.1"/>
    <property type="molecule type" value="Genomic_DNA"/>
</dbReference>
<gene>
    <name evidence="10" type="ORF">MJ956_03485</name>
</gene>
<dbReference type="PANTHER" id="PTHR42745:SF1">
    <property type="entry name" value="ARABINOSE 5-PHOSPHATE ISOMERASE KDSD"/>
    <property type="match status" value="1"/>
</dbReference>
<dbReference type="SUPFAM" id="SSF53697">
    <property type="entry name" value="SIS domain"/>
    <property type="match status" value="1"/>
</dbReference>
<dbReference type="Proteomes" id="UP001155220">
    <property type="component" value="Unassembled WGS sequence"/>
</dbReference>
<evidence type="ECO:0000256" key="1">
    <source>
        <dbReference type="ARBA" id="ARBA00008165"/>
    </source>
</evidence>
<organism evidence="10 11">
    <name type="scientific">Aurantimonas marianensis</name>
    <dbReference type="NCBI Taxonomy" id="2920428"/>
    <lineage>
        <taxon>Bacteria</taxon>
        <taxon>Pseudomonadati</taxon>
        <taxon>Pseudomonadota</taxon>
        <taxon>Alphaproteobacteria</taxon>
        <taxon>Hyphomicrobiales</taxon>
        <taxon>Aurantimonadaceae</taxon>
        <taxon>Aurantimonas</taxon>
    </lineage>
</organism>
<sequence length="332" mass="34906">MFAKSEPDDVGLPLGARSAVRTIETEAEGLMALAGLLNGDLAAPFERVLDIIQGIEGRLIVTGVGKSGHIGAKIAATFASTGTPAFFVHPAEANHGDLGMIGHDDAILAMSWSGETAELKGIVAYSRRFRIPLVAITSRPDSTLGREADEALTLPRVAEACPHGLAPTTSTTLQVALGDALAVALLERRGFTPGDFRVFHPGGQLGASLMHVGDIMHVGEAMPLVPAGTPMSEAIIVMSRMGFGCVAVVDSDGRLSGIVTDGDLRRHIEDDLLGQTVDTVMSRDPKTIEPETLTAKALDIVNSLNITALMVVRQKRPVGIVHLHDLLRIGVA</sequence>
<keyword evidence="2" id="KW-0677">Repeat</keyword>
<dbReference type="SUPFAM" id="SSF54631">
    <property type="entry name" value="CBS-domain pair"/>
    <property type="match status" value="1"/>
</dbReference>
<evidence type="ECO:0000256" key="2">
    <source>
        <dbReference type="ARBA" id="ARBA00022737"/>
    </source>
</evidence>
<comment type="caution">
    <text evidence="10">The sequence shown here is derived from an EMBL/GenBank/DDBJ whole genome shotgun (WGS) entry which is preliminary data.</text>
</comment>
<dbReference type="InterPro" id="IPR035474">
    <property type="entry name" value="SIS_Kpsf"/>
</dbReference>
<accession>A0A9X2HC40</accession>
<dbReference type="NCBIfam" id="TIGR00393">
    <property type="entry name" value="kpsF"/>
    <property type="match status" value="1"/>
</dbReference>
<feature type="site" description="Catalytically relevant" evidence="6">
    <location>
        <position position="66"/>
    </location>
</feature>
<dbReference type="Pfam" id="PF01380">
    <property type="entry name" value="SIS"/>
    <property type="match status" value="1"/>
</dbReference>
<dbReference type="InterPro" id="IPR001347">
    <property type="entry name" value="SIS_dom"/>
</dbReference>
<dbReference type="CDD" id="cd04604">
    <property type="entry name" value="CBS_pair_SIS_assoc"/>
    <property type="match status" value="1"/>
</dbReference>
<dbReference type="PROSITE" id="PS51464">
    <property type="entry name" value="SIS"/>
    <property type="match status" value="1"/>
</dbReference>
<dbReference type="CDD" id="cd05014">
    <property type="entry name" value="SIS_Kpsf"/>
    <property type="match status" value="1"/>
</dbReference>
<evidence type="ECO:0000256" key="5">
    <source>
        <dbReference type="PIRSR" id="PIRSR004692-2"/>
    </source>
</evidence>
<feature type="site" description="Catalytically relevant" evidence="6">
    <location>
        <position position="200"/>
    </location>
</feature>
<proteinExistence type="inferred from homology"/>
<evidence type="ECO:0000259" key="9">
    <source>
        <dbReference type="PROSITE" id="PS51464"/>
    </source>
</evidence>
<dbReference type="Pfam" id="PF00571">
    <property type="entry name" value="CBS"/>
    <property type="match status" value="2"/>
</dbReference>
<feature type="binding site" evidence="5">
    <location>
        <position position="89"/>
    </location>
    <ligand>
        <name>Zn(2+)</name>
        <dbReference type="ChEBI" id="CHEBI:29105"/>
    </ligand>
</feature>
<reference evidence="10" key="1">
    <citation type="submission" date="2022-03" db="EMBL/GenBank/DDBJ databases">
        <title>Aurantimonas Liuensis sp. Nov., isolated from the hadal seawater of the Mariana Trench.</title>
        <authorList>
            <person name="Liu R."/>
        </authorList>
    </citation>
    <scope>NUCLEOTIDE SEQUENCE</scope>
    <source>
        <strain evidence="10">LRZ36</strain>
    </source>
</reference>
<dbReference type="InterPro" id="IPR004800">
    <property type="entry name" value="KdsD/KpsF-type"/>
</dbReference>
<keyword evidence="3 7" id="KW-0129">CBS domain</keyword>
<feature type="site" description="Catalytically relevant" evidence="6">
    <location>
        <position position="118"/>
    </location>
</feature>
<evidence type="ECO:0000313" key="11">
    <source>
        <dbReference type="Proteomes" id="UP001155220"/>
    </source>
</evidence>
<dbReference type="Gene3D" id="3.40.50.10490">
    <property type="entry name" value="Glucose-6-phosphate isomerase like protein, domain 1"/>
    <property type="match status" value="1"/>
</dbReference>
<keyword evidence="5" id="KW-0862">Zinc</keyword>
<dbReference type="Gene3D" id="3.10.580.10">
    <property type="entry name" value="CBS-domain"/>
    <property type="match status" value="1"/>
</dbReference>
<dbReference type="PANTHER" id="PTHR42745">
    <property type="match status" value="1"/>
</dbReference>
<dbReference type="SMART" id="SM00116">
    <property type="entry name" value="CBS"/>
    <property type="match status" value="2"/>
</dbReference>
<dbReference type="GO" id="GO:0005975">
    <property type="term" value="P:carbohydrate metabolic process"/>
    <property type="evidence" value="ECO:0007669"/>
    <property type="project" value="InterPro"/>
</dbReference>
<feature type="site" description="Catalytically relevant" evidence="6">
    <location>
        <position position="159"/>
    </location>
</feature>
<comment type="similarity">
    <text evidence="1 4">Belongs to the SIS family. GutQ/KpsF subfamily.</text>
</comment>
<feature type="domain" description="CBS" evidence="8">
    <location>
        <begin position="216"/>
        <end position="276"/>
    </location>
</feature>
<evidence type="ECO:0000256" key="7">
    <source>
        <dbReference type="PROSITE-ProRule" id="PRU00703"/>
    </source>
</evidence>
<feature type="domain" description="CBS" evidence="8">
    <location>
        <begin position="281"/>
        <end position="332"/>
    </location>
</feature>
<dbReference type="InterPro" id="IPR046348">
    <property type="entry name" value="SIS_dom_sf"/>
</dbReference>
<protein>
    <submittedName>
        <fullName evidence="10">KpsF/GutQ family sugar-phosphate isomerase</fullName>
    </submittedName>
</protein>
<keyword evidence="10" id="KW-0413">Isomerase</keyword>
<dbReference type="InterPro" id="IPR046342">
    <property type="entry name" value="CBS_dom_sf"/>
</dbReference>
<dbReference type="GO" id="GO:0097367">
    <property type="term" value="F:carbohydrate derivative binding"/>
    <property type="evidence" value="ECO:0007669"/>
    <property type="project" value="InterPro"/>
</dbReference>
<name>A0A9X2HC40_9HYPH</name>
<feature type="domain" description="SIS" evidence="9">
    <location>
        <begin position="48"/>
        <end position="191"/>
    </location>
</feature>
<dbReference type="PROSITE" id="PS51371">
    <property type="entry name" value="CBS"/>
    <property type="match status" value="2"/>
</dbReference>
<dbReference type="GO" id="GO:0019146">
    <property type="term" value="F:arabinose-5-phosphate isomerase activity"/>
    <property type="evidence" value="ECO:0007669"/>
    <property type="project" value="UniProtKB-ARBA"/>
</dbReference>
<dbReference type="AlphaFoldDB" id="A0A9X2HC40"/>
<evidence type="ECO:0000256" key="3">
    <source>
        <dbReference type="ARBA" id="ARBA00023122"/>
    </source>
</evidence>
<evidence type="ECO:0000256" key="4">
    <source>
        <dbReference type="PIRNR" id="PIRNR004692"/>
    </source>
</evidence>
<keyword evidence="11" id="KW-1185">Reference proteome</keyword>